<dbReference type="InterPro" id="IPR023459">
    <property type="entry name" value="Tscrpt_elong_fac_GreA/B_fam"/>
</dbReference>
<name>A0A090ZJ94_PAEMA</name>
<keyword evidence="3" id="KW-1185">Reference proteome</keyword>
<dbReference type="GO" id="GO:0006354">
    <property type="term" value="P:DNA-templated transcription elongation"/>
    <property type="evidence" value="ECO:0007669"/>
    <property type="project" value="TreeGrafter"/>
</dbReference>
<dbReference type="GO" id="GO:0070063">
    <property type="term" value="F:RNA polymerase binding"/>
    <property type="evidence" value="ECO:0007669"/>
    <property type="project" value="InterPro"/>
</dbReference>
<dbReference type="AlphaFoldDB" id="A0A090ZJ94"/>
<dbReference type="SUPFAM" id="SSF54534">
    <property type="entry name" value="FKBP-like"/>
    <property type="match status" value="1"/>
</dbReference>
<dbReference type="Pfam" id="PF01272">
    <property type="entry name" value="GreA_GreB"/>
    <property type="match status" value="1"/>
</dbReference>
<dbReference type="HOGENOM" id="CLU_101379_5_0_9"/>
<dbReference type="PATRIC" id="fig|44252.3.peg.629"/>
<evidence type="ECO:0000313" key="3">
    <source>
        <dbReference type="Proteomes" id="UP000029278"/>
    </source>
</evidence>
<gene>
    <name evidence="2" type="ORF">DJ90_6417</name>
</gene>
<dbReference type="GO" id="GO:0032784">
    <property type="term" value="P:regulation of DNA-templated transcription elongation"/>
    <property type="evidence" value="ECO:0007669"/>
    <property type="project" value="InterPro"/>
</dbReference>
<organism evidence="2 3">
    <name type="scientific">Paenibacillus macerans</name>
    <name type="common">Bacillus macerans</name>
    <dbReference type="NCBI Taxonomy" id="44252"/>
    <lineage>
        <taxon>Bacteria</taxon>
        <taxon>Bacillati</taxon>
        <taxon>Bacillota</taxon>
        <taxon>Bacilli</taxon>
        <taxon>Bacillales</taxon>
        <taxon>Paenibacillaceae</taxon>
        <taxon>Paenibacillus</taxon>
    </lineage>
</organism>
<proteinExistence type="predicted"/>
<dbReference type="InterPro" id="IPR001437">
    <property type="entry name" value="Tscrpt_elong_fac_GreA/B_C"/>
</dbReference>
<dbReference type="GO" id="GO:0003677">
    <property type="term" value="F:DNA binding"/>
    <property type="evidence" value="ECO:0007669"/>
    <property type="project" value="InterPro"/>
</dbReference>
<feature type="domain" description="Transcription elongation factor GreA/GreB C-terminal" evidence="1">
    <location>
        <begin position="89"/>
        <end position="163"/>
    </location>
</feature>
<dbReference type="STRING" id="44252.DJ90_6417"/>
<dbReference type="Proteomes" id="UP000029278">
    <property type="component" value="Unassembled WGS sequence"/>
</dbReference>
<dbReference type="PANTHER" id="PTHR30437:SF4">
    <property type="entry name" value="TRANSCRIPTION ELONGATION FACTOR GREA"/>
    <property type="match status" value="1"/>
</dbReference>
<evidence type="ECO:0000259" key="1">
    <source>
        <dbReference type="Pfam" id="PF01272"/>
    </source>
</evidence>
<dbReference type="PANTHER" id="PTHR30437">
    <property type="entry name" value="TRANSCRIPTION ELONGATION FACTOR GREA"/>
    <property type="match status" value="1"/>
</dbReference>
<dbReference type="Gene3D" id="3.10.50.30">
    <property type="entry name" value="Transcription elongation factor, GreA/GreB, C-terminal domain"/>
    <property type="match status" value="1"/>
</dbReference>
<accession>A0A090ZJ94</accession>
<sequence length="172" mass="19450">MTWSRLVGKNKLGVISTMSPSFKALDGTRTHLVNQLVFFDEQYPFFADTYLYGMPSRDRKMIDDLLQKYTARLISMLAADDTALQDMLHQVVLIGSGVKVEFEEDGSTDLFTVVYPTESDPDNNRISFISPIGRQLLCAECNSPLVLEVPDGTQRIHVREIKYAYIGGFQDE</sequence>
<dbReference type="EMBL" id="JMQA01000009">
    <property type="protein sequence ID" value="KFN11414.1"/>
    <property type="molecule type" value="Genomic_DNA"/>
</dbReference>
<dbReference type="InterPro" id="IPR036953">
    <property type="entry name" value="GreA/GreB_C_sf"/>
</dbReference>
<comment type="caution">
    <text evidence="2">The sequence shown here is derived from an EMBL/GenBank/DDBJ whole genome shotgun (WGS) entry which is preliminary data.</text>
</comment>
<reference evidence="2 3" key="1">
    <citation type="submission" date="2014-04" db="EMBL/GenBank/DDBJ databases">
        <authorList>
            <person name="Bishop-Lilly K.A."/>
            <person name="Broomall S.M."/>
            <person name="Chain P.S."/>
            <person name="Chertkov O."/>
            <person name="Coyne S.R."/>
            <person name="Daligault H.E."/>
            <person name="Davenport K.W."/>
            <person name="Erkkila T."/>
            <person name="Frey K.G."/>
            <person name="Gibbons H.S."/>
            <person name="Gu W."/>
            <person name="Jaissle J."/>
            <person name="Johnson S.L."/>
            <person name="Koroleva G.I."/>
            <person name="Ladner J.T."/>
            <person name="Lo C.-C."/>
            <person name="Minogue T.D."/>
            <person name="Munk C."/>
            <person name="Palacios G.F."/>
            <person name="Redden C.L."/>
            <person name="Rosenzweig C.N."/>
            <person name="Scholz M.B."/>
            <person name="Teshima H."/>
            <person name="Xu Y."/>
        </authorList>
    </citation>
    <scope>NUCLEOTIDE SEQUENCE [LARGE SCALE GENOMIC DNA]</scope>
    <source>
        <strain evidence="2 3">8244</strain>
    </source>
</reference>
<protein>
    <recommendedName>
        <fullName evidence="1">Transcription elongation factor GreA/GreB C-terminal domain-containing protein</fullName>
    </recommendedName>
</protein>
<evidence type="ECO:0000313" key="2">
    <source>
        <dbReference type="EMBL" id="KFN11414.1"/>
    </source>
</evidence>